<reference evidence="3" key="1">
    <citation type="journal article" date="2019" name="Int. J. Syst. Evol. Microbiol.">
        <title>The Global Catalogue of Microorganisms (GCM) 10K type strain sequencing project: providing services to taxonomists for standard genome sequencing and annotation.</title>
        <authorList>
            <consortium name="The Broad Institute Genomics Platform"/>
            <consortium name="The Broad Institute Genome Sequencing Center for Infectious Disease"/>
            <person name="Wu L."/>
            <person name="Ma J."/>
        </authorList>
    </citation>
    <scope>NUCLEOTIDE SEQUENCE [LARGE SCALE GENOMIC DNA]</scope>
    <source>
        <strain evidence="3">CGMCC 1.18578</strain>
    </source>
</reference>
<keyword evidence="3" id="KW-1185">Reference proteome</keyword>
<evidence type="ECO:0000259" key="1">
    <source>
        <dbReference type="Pfam" id="PF12671"/>
    </source>
</evidence>
<proteinExistence type="predicted"/>
<dbReference type="Proteomes" id="UP001596108">
    <property type="component" value="Unassembled WGS sequence"/>
</dbReference>
<evidence type="ECO:0000313" key="3">
    <source>
        <dbReference type="Proteomes" id="UP001596108"/>
    </source>
</evidence>
<feature type="domain" description="Putative amidase" evidence="1">
    <location>
        <begin position="198"/>
        <end position="354"/>
    </location>
</feature>
<dbReference type="PANTHER" id="PTHR40032:SF1">
    <property type="entry name" value="EXPORTED PROTEIN"/>
    <property type="match status" value="1"/>
</dbReference>
<protein>
    <submittedName>
        <fullName evidence="2">Amidase domain-containing protein</fullName>
    </submittedName>
</protein>
<evidence type="ECO:0000313" key="2">
    <source>
        <dbReference type="EMBL" id="MFC5530353.1"/>
    </source>
</evidence>
<sequence length="363" mass="42264">MPNQTPRAAEWKDALFRYVNAMNEAVLSRDSGVLKQIADVGQRDRLAKRMRVTILREKKSGIKPLHSEMRTRIEKQRVNQGEAVVEIALHTVRSFEQSGQPWQEERVDRERVKFVRVGQSWRVDSVLPLVSESHPEVDVVVDPEPRHYREEDPDRRTVIPSLPYMNPNAMYGFKSRVYAGAVAGGDNAYEYAMRGTPYRREAAVAYAERWWNEPNNAYENFDVNCTNYVSQCIFAGGAPMNYTGRRESGWWYKGRQNNLELWSYSWAVANALQHHLTQPRVYGLRAEVVPRADMLQLGDVVCYDWEGNGRFQHNTIVTAFTPEGMPLVNANTVSSRHRYWDYRDSYAWTERTQYRFFHITNDI</sequence>
<accession>A0ABW0QZM7</accession>
<dbReference type="InterPro" id="IPR024301">
    <property type="entry name" value="Amidase_6"/>
</dbReference>
<dbReference type="Pfam" id="PF12671">
    <property type="entry name" value="Amidase_6"/>
    <property type="match status" value="1"/>
</dbReference>
<comment type="caution">
    <text evidence="2">The sequence shown here is derived from an EMBL/GenBank/DDBJ whole genome shotgun (WGS) entry which is preliminary data.</text>
</comment>
<dbReference type="PANTHER" id="PTHR40032">
    <property type="entry name" value="EXPORTED PROTEIN-RELATED"/>
    <property type="match status" value="1"/>
</dbReference>
<dbReference type="EMBL" id="JBHSNC010000041">
    <property type="protein sequence ID" value="MFC5530353.1"/>
    <property type="molecule type" value="Genomic_DNA"/>
</dbReference>
<organism evidence="2 3">
    <name type="scientific">Cohnella yongneupensis</name>
    <dbReference type="NCBI Taxonomy" id="425006"/>
    <lineage>
        <taxon>Bacteria</taxon>
        <taxon>Bacillati</taxon>
        <taxon>Bacillota</taxon>
        <taxon>Bacilli</taxon>
        <taxon>Bacillales</taxon>
        <taxon>Paenibacillaceae</taxon>
        <taxon>Cohnella</taxon>
    </lineage>
</organism>
<gene>
    <name evidence="2" type="ORF">ACFPQ4_13025</name>
</gene>
<name>A0ABW0QZM7_9BACL</name>
<dbReference type="RefSeq" id="WP_378112298.1">
    <property type="nucleotide sequence ID" value="NZ_JBHSNC010000041.1"/>
</dbReference>